<keyword evidence="4" id="KW-1185">Reference proteome</keyword>
<proteinExistence type="predicted"/>
<dbReference type="InterPro" id="IPR000835">
    <property type="entry name" value="HTH_MarR-typ"/>
</dbReference>
<dbReference type="Proteomes" id="UP000638848">
    <property type="component" value="Unassembled WGS sequence"/>
</dbReference>
<dbReference type="SMART" id="SM00347">
    <property type="entry name" value="HTH_MARR"/>
    <property type="match status" value="1"/>
</dbReference>
<feature type="region of interest" description="Disordered" evidence="1">
    <location>
        <begin position="1"/>
        <end position="29"/>
    </location>
</feature>
<evidence type="ECO:0000259" key="2">
    <source>
        <dbReference type="PROSITE" id="PS50995"/>
    </source>
</evidence>
<dbReference type="PANTHER" id="PTHR33164">
    <property type="entry name" value="TRANSCRIPTIONAL REGULATOR, MARR FAMILY"/>
    <property type="match status" value="1"/>
</dbReference>
<name>A0A917GVV8_9MICC</name>
<dbReference type="SUPFAM" id="SSF46785">
    <property type="entry name" value="Winged helix' DNA-binding domain"/>
    <property type="match status" value="1"/>
</dbReference>
<feature type="compositionally biased region" description="Low complexity" evidence="1">
    <location>
        <begin position="1"/>
        <end position="22"/>
    </location>
</feature>
<reference evidence="3" key="2">
    <citation type="submission" date="2020-09" db="EMBL/GenBank/DDBJ databases">
        <authorList>
            <person name="Sun Q."/>
            <person name="Zhou Y."/>
        </authorList>
    </citation>
    <scope>NUCLEOTIDE SEQUENCE</scope>
    <source>
        <strain evidence="3">CGMCC 1.12187</strain>
    </source>
</reference>
<protein>
    <recommendedName>
        <fullName evidence="2">HTH marR-type domain-containing protein</fullName>
    </recommendedName>
</protein>
<dbReference type="PRINTS" id="PR00598">
    <property type="entry name" value="HTHMARR"/>
</dbReference>
<dbReference type="AlphaFoldDB" id="A0A917GVV8"/>
<feature type="domain" description="HTH marR-type" evidence="2">
    <location>
        <begin position="35"/>
        <end position="171"/>
    </location>
</feature>
<organism evidence="3 4">
    <name type="scientific">Kocuria dechangensis</name>
    <dbReference type="NCBI Taxonomy" id="1176249"/>
    <lineage>
        <taxon>Bacteria</taxon>
        <taxon>Bacillati</taxon>
        <taxon>Actinomycetota</taxon>
        <taxon>Actinomycetes</taxon>
        <taxon>Micrococcales</taxon>
        <taxon>Micrococcaceae</taxon>
        <taxon>Kocuria</taxon>
    </lineage>
</organism>
<dbReference type="InterPro" id="IPR036388">
    <property type="entry name" value="WH-like_DNA-bd_sf"/>
</dbReference>
<dbReference type="RefSeq" id="WP_188537126.1">
    <property type="nucleotide sequence ID" value="NZ_BMEQ01000010.1"/>
</dbReference>
<evidence type="ECO:0000256" key="1">
    <source>
        <dbReference type="SAM" id="MobiDB-lite"/>
    </source>
</evidence>
<reference evidence="3" key="1">
    <citation type="journal article" date="2014" name="Int. J. Syst. Evol. Microbiol.">
        <title>Complete genome sequence of Corynebacterium casei LMG S-19264T (=DSM 44701T), isolated from a smear-ripened cheese.</title>
        <authorList>
            <consortium name="US DOE Joint Genome Institute (JGI-PGF)"/>
            <person name="Walter F."/>
            <person name="Albersmeier A."/>
            <person name="Kalinowski J."/>
            <person name="Ruckert C."/>
        </authorList>
    </citation>
    <scope>NUCLEOTIDE SEQUENCE</scope>
    <source>
        <strain evidence="3">CGMCC 1.12187</strain>
    </source>
</reference>
<sequence>MNSASTPDSFPDSSPGSSPDSSGYWYGQDERRSGAVRVLQALREYRAAETAMRRRTKDSMGMGETDLLALRYLLEAARAGRPMGPRELGQRLGISSASTTTLLDRLARSGHVRREPHPTDRRALVIVATEDSDSEVRATLGAMHRRMMAAAEGLSPEQAATVVDFLRSMRDAVDGIDDPPAEDVPGPA</sequence>
<dbReference type="InterPro" id="IPR039422">
    <property type="entry name" value="MarR/SlyA-like"/>
</dbReference>
<evidence type="ECO:0000313" key="4">
    <source>
        <dbReference type="Proteomes" id="UP000638848"/>
    </source>
</evidence>
<dbReference type="GO" id="GO:0003700">
    <property type="term" value="F:DNA-binding transcription factor activity"/>
    <property type="evidence" value="ECO:0007669"/>
    <property type="project" value="InterPro"/>
</dbReference>
<dbReference type="PANTHER" id="PTHR33164:SF43">
    <property type="entry name" value="HTH-TYPE TRANSCRIPTIONAL REPRESSOR YETL"/>
    <property type="match status" value="1"/>
</dbReference>
<dbReference type="InterPro" id="IPR036390">
    <property type="entry name" value="WH_DNA-bd_sf"/>
</dbReference>
<evidence type="ECO:0000313" key="3">
    <source>
        <dbReference type="EMBL" id="GGG58804.1"/>
    </source>
</evidence>
<dbReference type="Pfam" id="PF12802">
    <property type="entry name" value="MarR_2"/>
    <property type="match status" value="1"/>
</dbReference>
<comment type="caution">
    <text evidence="3">The sequence shown here is derived from an EMBL/GenBank/DDBJ whole genome shotgun (WGS) entry which is preliminary data.</text>
</comment>
<accession>A0A917GVV8</accession>
<gene>
    <name evidence="3" type="ORF">GCM10011374_22010</name>
</gene>
<dbReference type="Gene3D" id="1.10.10.10">
    <property type="entry name" value="Winged helix-like DNA-binding domain superfamily/Winged helix DNA-binding domain"/>
    <property type="match status" value="1"/>
</dbReference>
<dbReference type="GO" id="GO:0006950">
    <property type="term" value="P:response to stress"/>
    <property type="evidence" value="ECO:0007669"/>
    <property type="project" value="TreeGrafter"/>
</dbReference>
<dbReference type="PROSITE" id="PS50995">
    <property type="entry name" value="HTH_MARR_2"/>
    <property type="match status" value="1"/>
</dbReference>
<dbReference type="EMBL" id="BMEQ01000010">
    <property type="protein sequence ID" value="GGG58804.1"/>
    <property type="molecule type" value="Genomic_DNA"/>
</dbReference>